<dbReference type="EMBL" id="JAQIZZ010000008">
    <property type="protein sequence ID" value="KAJ5524469.1"/>
    <property type="molecule type" value="Genomic_DNA"/>
</dbReference>
<proteinExistence type="predicted"/>
<gene>
    <name evidence="2" type="ORF">N7494_011119</name>
</gene>
<keyword evidence="3" id="KW-1185">Reference proteome</keyword>
<dbReference type="InterPro" id="IPR029063">
    <property type="entry name" value="SAM-dependent_MTases_sf"/>
</dbReference>
<dbReference type="InterPro" id="IPR041698">
    <property type="entry name" value="Methyltransf_25"/>
</dbReference>
<dbReference type="Proteomes" id="UP001220324">
    <property type="component" value="Unassembled WGS sequence"/>
</dbReference>
<dbReference type="Gene3D" id="3.40.50.150">
    <property type="entry name" value="Vaccinia Virus protein VP39"/>
    <property type="match status" value="1"/>
</dbReference>
<reference evidence="2 3" key="1">
    <citation type="journal article" date="2023" name="IMA Fungus">
        <title>Comparative genomic study of the Penicillium genus elucidates a diverse pangenome and 15 lateral gene transfer events.</title>
        <authorList>
            <person name="Petersen C."/>
            <person name="Sorensen T."/>
            <person name="Nielsen M.R."/>
            <person name="Sondergaard T.E."/>
            <person name="Sorensen J.L."/>
            <person name="Fitzpatrick D.A."/>
            <person name="Frisvad J.C."/>
            <person name="Nielsen K.L."/>
        </authorList>
    </citation>
    <scope>NUCLEOTIDE SEQUENCE [LARGE SCALE GENOMIC DNA]</scope>
    <source>
        <strain evidence="2 3">IBT 35679</strain>
    </source>
</reference>
<dbReference type="Pfam" id="PF13649">
    <property type="entry name" value="Methyltransf_25"/>
    <property type="match status" value="1"/>
</dbReference>
<evidence type="ECO:0000313" key="3">
    <source>
        <dbReference type="Proteomes" id="UP001220324"/>
    </source>
</evidence>
<dbReference type="SUPFAM" id="SSF53335">
    <property type="entry name" value="S-adenosyl-L-methionine-dependent methyltransferases"/>
    <property type="match status" value="1"/>
</dbReference>
<organism evidence="2 3">
    <name type="scientific">Penicillium frequentans</name>
    <dbReference type="NCBI Taxonomy" id="3151616"/>
    <lineage>
        <taxon>Eukaryota</taxon>
        <taxon>Fungi</taxon>
        <taxon>Dikarya</taxon>
        <taxon>Ascomycota</taxon>
        <taxon>Pezizomycotina</taxon>
        <taxon>Eurotiomycetes</taxon>
        <taxon>Eurotiomycetidae</taxon>
        <taxon>Eurotiales</taxon>
        <taxon>Aspergillaceae</taxon>
        <taxon>Penicillium</taxon>
    </lineage>
</organism>
<sequence>MTAPFSATYLLKRDRVEAIRLGSQHLLWQLHMKHLLHPDIAVKDDMAIADIGAGTGIWAVELAAQLPPSARVVAYDITDAHFPAPEYWASNVRFDHLDSLGDIPESLVGQFDVVHLRMWAFIIRDNDPGPLIQNVAKMLSRSSYVLPMRQNCKQKPGGYLQWEDARFGSSVVRGDAALQIRQMMDRMGSATKHNFQWLDELDQHVKGAEAGLHIVDCQYKPWSTQLIQLCMDTFLVALENSSAALDRLKQVAPSVPSSDDFKNALETLHEEIRKPDGNQLYWLPVTLLARKND</sequence>
<name>A0AAD6CJ68_9EURO</name>
<comment type="caution">
    <text evidence="2">The sequence shown here is derived from an EMBL/GenBank/DDBJ whole genome shotgun (WGS) entry which is preliminary data.</text>
</comment>
<dbReference type="AlphaFoldDB" id="A0AAD6CJ68"/>
<evidence type="ECO:0000259" key="1">
    <source>
        <dbReference type="Pfam" id="PF13649"/>
    </source>
</evidence>
<accession>A0AAD6CJ68</accession>
<feature type="domain" description="Methyltransferase" evidence="1">
    <location>
        <begin position="48"/>
        <end position="140"/>
    </location>
</feature>
<evidence type="ECO:0000313" key="2">
    <source>
        <dbReference type="EMBL" id="KAJ5524469.1"/>
    </source>
</evidence>
<dbReference type="CDD" id="cd02440">
    <property type="entry name" value="AdoMet_MTases"/>
    <property type="match status" value="1"/>
</dbReference>
<protein>
    <recommendedName>
        <fullName evidence="1">Methyltransferase domain-containing protein</fullName>
    </recommendedName>
</protein>